<evidence type="ECO:0000313" key="1">
    <source>
        <dbReference type="EMBL" id="CAG8852615.1"/>
    </source>
</evidence>
<dbReference type="EMBL" id="CAJVQB010114271">
    <property type="protein sequence ID" value="CAG8852615.1"/>
    <property type="molecule type" value="Genomic_DNA"/>
</dbReference>
<accession>A0ABN7XDB4</accession>
<organism evidence="1 2">
    <name type="scientific">Gigaspora margarita</name>
    <dbReference type="NCBI Taxonomy" id="4874"/>
    <lineage>
        <taxon>Eukaryota</taxon>
        <taxon>Fungi</taxon>
        <taxon>Fungi incertae sedis</taxon>
        <taxon>Mucoromycota</taxon>
        <taxon>Glomeromycotina</taxon>
        <taxon>Glomeromycetes</taxon>
        <taxon>Diversisporales</taxon>
        <taxon>Gigasporaceae</taxon>
        <taxon>Gigaspora</taxon>
    </lineage>
</organism>
<feature type="non-terminal residue" evidence="1">
    <location>
        <position position="135"/>
    </location>
</feature>
<comment type="caution">
    <text evidence="1">The sequence shown here is derived from an EMBL/GenBank/DDBJ whole genome shotgun (WGS) entry which is preliminary data.</text>
</comment>
<dbReference type="Proteomes" id="UP000789901">
    <property type="component" value="Unassembled WGS sequence"/>
</dbReference>
<name>A0ABN7XDB4_GIGMA</name>
<protein>
    <submittedName>
        <fullName evidence="1">10232_t:CDS:1</fullName>
    </submittedName>
</protein>
<keyword evidence="2" id="KW-1185">Reference proteome</keyword>
<gene>
    <name evidence="1" type="ORF">GMARGA_LOCUS41436</name>
</gene>
<proteinExistence type="predicted"/>
<sequence length="135" mass="15664">ATILAITTQFIGYNNVSPTYRIHLSIYIAENSINPEQLPSLLYKVALALIQSLKSRFPDTNLYNTIKIFDPKLLPSKEDDLSNYRNTKIKIPADFYRNDKETNTSKTILALINKQELKQEWVLVKEMMKPIQKFN</sequence>
<feature type="non-terminal residue" evidence="1">
    <location>
        <position position="1"/>
    </location>
</feature>
<evidence type="ECO:0000313" key="2">
    <source>
        <dbReference type="Proteomes" id="UP000789901"/>
    </source>
</evidence>
<reference evidence="1 2" key="1">
    <citation type="submission" date="2021-06" db="EMBL/GenBank/DDBJ databases">
        <authorList>
            <person name="Kallberg Y."/>
            <person name="Tangrot J."/>
            <person name="Rosling A."/>
        </authorList>
    </citation>
    <scope>NUCLEOTIDE SEQUENCE [LARGE SCALE GENOMIC DNA]</scope>
    <source>
        <strain evidence="1 2">120-4 pot B 10/14</strain>
    </source>
</reference>